<evidence type="ECO:0000256" key="4">
    <source>
        <dbReference type="RuleBase" id="RU365083"/>
    </source>
</evidence>
<evidence type="ECO:0000259" key="5">
    <source>
        <dbReference type="Pfam" id="PF00535"/>
    </source>
</evidence>
<dbReference type="EMBL" id="MNPJ01000017">
    <property type="protein sequence ID" value="OQS54791.1"/>
    <property type="molecule type" value="Genomic_DNA"/>
</dbReference>
<keyword evidence="2 4" id="KW-0328">Glycosyltransferase</keyword>
<evidence type="ECO:0000256" key="1">
    <source>
        <dbReference type="ARBA" id="ARBA00006739"/>
    </source>
</evidence>
<evidence type="ECO:0000313" key="7">
    <source>
        <dbReference type="Proteomes" id="UP000192758"/>
    </source>
</evidence>
<dbReference type="InterPro" id="IPR029044">
    <property type="entry name" value="Nucleotide-diphossugar_trans"/>
</dbReference>
<dbReference type="PANTHER" id="PTHR43398">
    <property type="entry name" value="DOLICHOL-PHOSPHATE MANNOSYLTRANSFERASE SUBUNIT 1"/>
    <property type="match status" value="1"/>
</dbReference>
<feature type="domain" description="Glycosyltransferase 2-like" evidence="5">
    <location>
        <begin position="4"/>
        <end position="191"/>
    </location>
</feature>
<dbReference type="Pfam" id="PF00535">
    <property type="entry name" value="Glycos_transf_2"/>
    <property type="match status" value="1"/>
</dbReference>
<evidence type="ECO:0000313" key="6">
    <source>
        <dbReference type="EMBL" id="OQS54791.1"/>
    </source>
</evidence>
<dbReference type="Proteomes" id="UP000192758">
    <property type="component" value="Unassembled WGS sequence"/>
</dbReference>
<dbReference type="STRING" id="646526.A0A1W0E6A7"/>
<dbReference type="GO" id="GO:0004582">
    <property type="term" value="F:dolichyl-phosphate beta-D-mannosyltransferase activity"/>
    <property type="evidence" value="ECO:0007669"/>
    <property type="project" value="UniProtKB-UniRule"/>
</dbReference>
<dbReference type="EC" id="2.4.1.83" evidence="4"/>
<comment type="function">
    <text evidence="4">Transfers mannose from GDP-mannose to dolichol monophosphate to form dolichol phosphate mannose (Dol-P-Man) which is the mannosyl donor in pathways leading to N-glycosylation, glycosyl phosphatidylinositol membrane anchoring, and O-mannosylation of proteins.</text>
</comment>
<dbReference type="GO" id="GO:0006506">
    <property type="term" value="P:GPI anchor biosynthetic process"/>
    <property type="evidence" value="ECO:0007669"/>
    <property type="project" value="TreeGrafter"/>
</dbReference>
<keyword evidence="3 4" id="KW-0808">Transferase</keyword>
<dbReference type="Gene3D" id="3.90.550.10">
    <property type="entry name" value="Spore Coat Polysaccharide Biosynthesis Protein SpsA, Chain A"/>
    <property type="match status" value="1"/>
</dbReference>
<dbReference type="SUPFAM" id="SSF53448">
    <property type="entry name" value="Nucleotide-diphospho-sugar transferases"/>
    <property type="match status" value="1"/>
</dbReference>
<comment type="subcellular location">
    <subcellularLocation>
        <location evidence="4">Endoplasmic reticulum</location>
    </subcellularLocation>
</comment>
<evidence type="ECO:0000256" key="2">
    <source>
        <dbReference type="ARBA" id="ARBA00022676"/>
    </source>
</evidence>
<evidence type="ECO:0000256" key="3">
    <source>
        <dbReference type="ARBA" id="ARBA00022679"/>
    </source>
</evidence>
<comment type="caution">
    <text evidence="6">The sequence shown here is derived from an EMBL/GenBank/DDBJ whole genome shotgun (WGS) entry which is preliminary data.</text>
</comment>
<name>A0A1W0E6A7_9MICR</name>
<keyword evidence="7" id="KW-1185">Reference proteome</keyword>
<proteinExistence type="inferred from homology"/>
<dbReference type="GO" id="GO:0005789">
    <property type="term" value="C:endoplasmic reticulum membrane"/>
    <property type="evidence" value="ECO:0007669"/>
    <property type="project" value="TreeGrafter"/>
</dbReference>
<organism evidence="6 7">
    <name type="scientific">Ecytonucleospora hepatopenaei</name>
    <dbReference type="NCBI Taxonomy" id="646526"/>
    <lineage>
        <taxon>Eukaryota</taxon>
        <taxon>Fungi</taxon>
        <taxon>Fungi incertae sedis</taxon>
        <taxon>Microsporidia</taxon>
        <taxon>Enterocytozoonidae</taxon>
        <taxon>Ecytonucleospora</taxon>
    </lineage>
</organism>
<sequence length="253" mass="29181">MFNVILPTYNEAANILCMINILTLIFSKMKEPFLIIVVDDNSPDGTANIVKNKQFENVKVIERNGKLGLGSAYKEGIKHCVFDHTIILDVDLQQNPFDIIGMAKYCKKYDIVSSTRYAKRTKYAGNENEVVSLTSNLNKEMQVHGKVCNWPFKRKLISASANIFAQTLLGIKTSDLTCSFRIYRTEVLKKLLDQTIANGFGVQVELITRAEYANYKIKEYPITFYNRMYGESKLAFKEFYQYIMNIIYLYFKI</sequence>
<dbReference type="GO" id="GO:0035269">
    <property type="term" value="P:protein O-linked glycosylation via mannose"/>
    <property type="evidence" value="ECO:0007669"/>
    <property type="project" value="TreeGrafter"/>
</dbReference>
<comment type="pathway">
    <text evidence="4">Protein modification; protein glycosylation.</text>
</comment>
<dbReference type="VEuPathDB" id="MicrosporidiaDB:EHP00_1265"/>
<comment type="subunit">
    <text evidence="4">Component of the dolichol-phosphate mannose (DPM) synthase complex.</text>
</comment>
<reference evidence="6 7" key="1">
    <citation type="journal article" date="2017" name="Environ. Microbiol.">
        <title>Decay of the glycolytic pathway and adaptation to intranuclear parasitism within Enterocytozoonidae microsporidia.</title>
        <authorList>
            <person name="Wiredu Boakye D."/>
            <person name="Jaroenlak P."/>
            <person name="Prachumwat A."/>
            <person name="Williams T.A."/>
            <person name="Bateman K.S."/>
            <person name="Itsathitphaisarn O."/>
            <person name="Sritunyalucksana K."/>
            <person name="Paszkiewicz K.H."/>
            <person name="Moore K.A."/>
            <person name="Stentiford G.D."/>
            <person name="Williams B.A."/>
        </authorList>
    </citation>
    <scope>NUCLEOTIDE SEQUENCE [LARGE SCALE GENOMIC DNA]</scope>
    <source>
        <strain evidence="6 7">TH1</strain>
    </source>
</reference>
<comment type="similarity">
    <text evidence="1 4">Belongs to the glycosyltransferase 2 family.</text>
</comment>
<dbReference type="CDD" id="cd06442">
    <property type="entry name" value="DPM1_like"/>
    <property type="match status" value="1"/>
</dbReference>
<dbReference type="InterPro" id="IPR039528">
    <property type="entry name" value="DPM1-like"/>
</dbReference>
<dbReference type="UniPathway" id="UPA00378"/>
<accession>A0A1W0E6A7</accession>
<dbReference type="OrthoDB" id="2603at2759"/>
<dbReference type="InterPro" id="IPR001173">
    <property type="entry name" value="Glyco_trans_2-like"/>
</dbReference>
<dbReference type="AlphaFoldDB" id="A0A1W0E6A7"/>
<keyword evidence="4" id="KW-0256">Endoplasmic reticulum</keyword>
<comment type="catalytic activity">
    <reaction evidence="4">
        <text>a di-trans,poly-cis-dolichyl phosphate + GDP-alpha-D-mannose = a di-trans,poly-cis-dolichyl beta-D-mannosyl phosphate + GDP</text>
        <dbReference type="Rhea" id="RHEA:21184"/>
        <dbReference type="Rhea" id="RHEA-COMP:19498"/>
        <dbReference type="Rhea" id="RHEA-COMP:19501"/>
        <dbReference type="ChEBI" id="CHEBI:57527"/>
        <dbReference type="ChEBI" id="CHEBI:57683"/>
        <dbReference type="ChEBI" id="CHEBI:58189"/>
        <dbReference type="ChEBI" id="CHEBI:58211"/>
    </reaction>
</comment>
<dbReference type="GO" id="GO:0006488">
    <property type="term" value="P:dolichol-linked oligosaccharide biosynthetic process"/>
    <property type="evidence" value="ECO:0007669"/>
    <property type="project" value="TreeGrafter"/>
</dbReference>
<dbReference type="PANTHER" id="PTHR43398:SF1">
    <property type="entry name" value="DOLICHOL-PHOSPHATE MANNOSYLTRANSFERASE SUBUNIT 1"/>
    <property type="match status" value="1"/>
</dbReference>
<protein>
    <recommendedName>
        <fullName evidence="4">Dolichol-phosphate mannosyltransferase subunit 1</fullName>
        <ecNumber evidence="4">2.4.1.83</ecNumber>
    </recommendedName>
</protein>
<gene>
    <name evidence="6" type="ORF">EHP00_1265</name>
</gene>